<dbReference type="PROSITE" id="PS51257">
    <property type="entry name" value="PROKAR_LIPOPROTEIN"/>
    <property type="match status" value="1"/>
</dbReference>
<keyword evidence="3" id="KW-1185">Reference proteome</keyword>
<keyword evidence="1" id="KW-0812">Transmembrane</keyword>
<dbReference type="OrthoDB" id="5767052at2"/>
<evidence type="ECO:0000256" key="1">
    <source>
        <dbReference type="SAM" id="Phobius"/>
    </source>
</evidence>
<evidence type="ECO:0000313" key="3">
    <source>
        <dbReference type="Proteomes" id="UP000235828"/>
    </source>
</evidence>
<organism evidence="2 3">
    <name type="scientific">Vibrio tapetis subsp. tapetis</name>
    <dbReference type="NCBI Taxonomy" id="1671868"/>
    <lineage>
        <taxon>Bacteria</taxon>
        <taxon>Pseudomonadati</taxon>
        <taxon>Pseudomonadota</taxon>
        <taxon>Gammaproteobacteria</taxon>
        <taxon>Vibrionales</taxon>
        <taxon>Vibrionaceae</taxon>
        <taxon>Vibrio</taxon>
    </lineage>
</organism>
<dbReference type="KEGG" id="vta:B0873"/>
<dbReference type="AlphaFoldDB" id="A0A2N8ZKR2"/>
<name>A0A2N8ZKR2_9VIBR</name>
<evidence type="ECO:0000313" key="2">
    <source>
        <dbReference type="EMBL" id="SON52484.1"/>
    </source>
</evidence>
<keyword evidence="1" id="KW-1133">Transmembrane helix</keyword>
<gene>
    <name evidence="2" type="ORF">VTAP4600_B0873</name>
</gene>
<dbReference type="RefSeq" id="WP_102524719.1">
    <property type="nucleotide sequence ID" value="NZ_LT960612.1"/>
</dbReference>
<keyword evidence="1" id="KW-0472">Membrane</keyword>
<reference evidence="2 3" key="1">
    <citation type="submission" date="2017-10" db="EMBL/GenBank/DDBJ databases">
        <authorList>
            <person name="Banno H."/>
            <person name="Chua N.-H."/>
        </authorList>
    </citation>
    <scope>NUCLEOTIDE SEQUENCE [LARGE SCALE GENOMIC DNA]</scope>
    <source>
        <strain evidence="2">Vibrio tapetis CECT4600</strain>
    </source>
</reference>
<dbReference type="EMBL" id="LT960612">
    <property type="protein sequence ID" value="SON52484.1"/>
    <property type="molecule type" value="Genomic_DNA"/>
</dbReference>
<sequence>MKSLRNYVVLLLSFVILGCTTKFLYRNIDWFVMTYIDEYVSLNDEQERLVEFSIKQLASWHKEYELPKYIAYIDELSAKPLEDIDAKWVKQQSDRMRSFSRGIGKQAGPSLYALLMQLSDKQVTELLDNVAEKHREYEEKYTTSEESEIREIYQERMEDAFERWVGDMTDKQKAQIVDWSQSVEITAQDRIAQNQKMFVEFETLFAKREDSSYFQATYDRLLNDPESFYTSSLNQKMERNRPLTFQFIADLSQGLTDKQYQHLLAELQEWREIAVDLSQVDN</sequence>
<accession>A0A2N8ZKR2</accession>
<dbReference type="Proteomes" id="UP000235828">
    <property type="component" value="Chromosome B"/>
</dbReference>
<dbReference type="Pfam" id="PF19795">
    <property type="entry name" value="DUF6279"/>
    <property type="match status" value="1"/>
</dbReference>
<evidence type="ECO:0008006" key="4">
    <source>
        <dbReference type="Google" id="ProtNLM"/>
    </source>
</evidence>
<protein>
    <recommendedName>
        <fullName evidence="4">Lipoprotein</fullName>
    </recommendedName>
</protein>
<proteinExistence type="predicted"/>
<dbReference type="InterPro" id="IPR016875">
    <property type="entry name" value="UCP028200"/>
</dbReference>
<feature type="transmembrane region" description="Helical" evidence="1">
    <location>
        <begin position="6"/>
        <end position="25"/>
    </location>
</feature>
<dbReference type="PIRSF" id="PIRSF028200">
    <property type="entry name" value="UCP028200"/>
    <property type="match status" value="1"/>
</dbReference>